<evidence type="ECO:0000313" key="2">
    <source>
        <dbReference type="Proteomes" id="UP000003811"/>
    </source>
</evidence>
<gene>
    <name evidence="1" type="ORF">PMA4326_028710</name>
</gene>
<accession>A0A8T8CA95</accession>
<dbReference type="RefSeq" id="WP_138936854.1">
    <property type="nucleotide sequence ID" value="NZ_CP047261.1"/>
</dbReference>
<name>A0A8T8CA95_PSEYM</name>
<protein>
    <submittedName>
        <fullName evidence="1">Uncharacterized protein</fullName>
    </submittedName>
</protein>
<evidence type="ECO:0000313" key="1">
    <source>
        <dbReference type="EMBL" id="QHF00500.1"/>
    </source>
</evidence>
<sequence length="70" mass="7957">MTYKLQSGLGQQVDVTFAFQATFPLDGQTPDLKRFNRIQKGIRYVHGQPGSVEFPLNRISLYPPTLCKRS</sequence>
<proteinExistence type="predicted"/>
<dbReference type="EMBL" id="CP047261">
    <property type="protein sequence ID" value="QHF00500.1"/>
    <property type="molecule type" value="Genomic_DNA"/>
</dbReference>
<dbReference type="Proteomes" id="UP000003811">
    <property type="component" value="Plasmid pPma4326F"/>
</dbReference>
<geneLocation type="plasmid" evidence="1 2">
    <name>pPma4326F</name>
</geneLocation>
<dbReference type="AlphaFoldDB" id="A0A8T8CA95"/>
<reference evidence="1 2" key="1">
    <citation type="journal article" date="2011" name="PLoS Pathog.">
        <title>Dynamic evolution of pathogenicity revealed by sequencing and comparative genomics of 19 Pseudomonas syringae isolates.</title>
        <authorList>
            <person name="Baltrus D.A."/>
            <person name="Nishimura M.T."/>
            <person name="Romanchuk A."/>
            <person name="Chang J.H."/>
            <person name="Mukhtar M.S."/>
            <person name="Cherkis K."/>
            <person name="Roach J."/>
            <person name="Grant S.R."/>
            <person name="Jones C.D."/>
            <person name="Dangl J.L."/>
        </authorList>
    </citation>
    <scope>NUCLEOTIDE SEQUENCE [LARGE SCALE GENOMIC DNA]</scope>
    <source>
        <strain evidence="1 2">ES4326</strain>
    </source>
</reference>
<keyword evidence="1" id="KW-0614">Plasmid</keyword>
<organism evidence="1 2">
    <name type="scientific">Pseudomonas syringae pv. maculicola str. ES4326</name>
    <dbReference type="NCBI Taxonomy" id="629265"/>
    <lineage>
        <taxon>Bacteria</taxon>
        <taxon>Pseudomonadati</taxon>
        <taxon>Pseudomonadota</taxon>
        <taxon>Gammaproteobacteria</taxon>
        <taxon>Pseudomonadales</taxon>
        <taxon>Pseudomonadaceae</taxon>
        <taxon>Pseudomonas</taxon>
    </lineage>
</organism>